<protein>
    <submittedName>
        <fullName evidence="1">Uncharacterized protein</fullName>
    </submittedName>
</protein>
<name>A0A9P0G8I2_9CUCU</name>
<keyword evidence="2" id="KW-1185">Reference proteome</keyword>
<gene>
    <name evidence="1" type="ORF">PSYICH_LOCUS7706</name>
</gene>
<organism evidence="1 2">
    <name type="scientific">Psylliodes chrysocephalus</name>
    <dbReference type="NCBI Taxonomy" id="3402493"/>
    <lineage>
        <taxon>Eukaryota</taxon>
        <taxon>Metazoa</taxon>
        <taxon>Ecdysozoa</taxon>
        <taxon>Arthropoda</taxon>
        <taxon>Hexapoda</taxon>
        <taxon>Insecta</taxon>
        <taxon>Pterygota</taxon>
        <taxon>Neoptera</taxon>
        <taxon>Endopterygota</taxon>
        <taxon>Coleoptera</taxon>
        <taxon>Polyphaga</taxon>
        <taxon>Cucujiformia</taxon>
        <taxon>Chrysomeloidea</taxon>
        <taxon>Chrysomelidae</taxon>
        <taxon>Galerucinae</taxon>
        <taxon>Alticini</taxon>
        <taxon>Psylliodes</taxon>
    </lineage>
</organism>
<reference evidence="1" key="1">
    <citation type="submission" date="2022-01" db="EMBL/GenBank/DDBJ databases">
        <authorList>
            <person name="King R."/>
        </authorList>
    </citation>
    <scope>NUCLEOTIDE SEQUENCE</scope>
</reference>
<evidence type="ECO:0000313" key="2">
    <source>
        <dbReference type="Proteomes" id="UP001153636"/>
    </source>
</evidence>
<dbReference type="AlphaFoldDB" id="A0A9P0G8I2"/>
<dbReference type="Proteomes" id="UP001153636">
    <property type="component" value="Chromosome 2"/>
</dbReference>
<proteinExistence type="predicted"/>
<accession>A0A9P0G8I2</accession>
<sequence length="122" mass="14050">MAALPMEEGRGVRENVLNIWIYGLSTAHHVCDDDDMEKFYGIKIYSIYEHIELRDARIKIKKDEDGNKFTLWLRQYSPSIISDNLISLSSELVADDSVNCYKSREISEKSLDKLLTDNVTFG</sequence>
<evidence type="ECO:0000313" key="1">
    <source>
        <dbReference type="EMBL" id="CAH1106099.1"/>
    </source>
</evidence>
<dbReference type="EMBL" id="OV651814">
    <property type="protein sequence ID" value="CAH1106099.1"/>
    <property type="molecule type" value="Genomic_DNA"/>
</dbReference>